<evidence type="ECO:0000313" key="1">
    <source>
        <dbReference type="EMBL" id="KAG5589320.1"/>
    </source>
</evidence>
<name>A0A9J5XQD2_SOLCO</name>
<dbReference type="AlphaFoldDB" id="A0A9J5XQD2"/>
<organism evidence="1 2">
    <name type="scientific">Solanum commersonii</name>
    <name type="common">Commerson's wild potato</name>
    <name type="synonym">Commerson's nightshade</name>
    <dbReference type="NCBI Taxonomy" id="4109"/>
    <lineage>
        <taxon>Eukaryota</taxon>
        <taxon>Viridiplantae</taxon>
        <taxon>Streptophyta</taxon>
        <taxon>Embryophyta</taxon>
        <taxon>Tracheophyta</taxon>
        <taxon>Spermatophyta</taxon>
        <taxon>Magnoliopsida</taxon>
        <taxon>eudicotyledons</taxon>
        <taxon>Gunneridae</taxon>
        <taxon>Pentapetalae</taxon>
        <taxon>asterids</taxon>
        <taxon>lamiids</taxon>
        <taxon>Solanales</taxon>
        <taxon>Solanaceae</taxon>
        <taxon>Solanoideae</taxon>
        <taxon>Solaneae</taxon>
        <taxon>Solanum</taxon>
    </lineage>
</organism>
<protein>
    <submittedName>
        <fullName evidence="1">Uncharacterized protein</fullName>
    </submittedName>
</protein>
<dbReference type="Proteomes" id="UP000824120">
    <property type="component" value="Chromosome 8"/>
</dbReference>
<comment type="caution">
    <text evidence="1">The sequence shown here is derived from an EMBL/GenBank/DDBJ whole genome shotgun (WGS) entry which is preliminary data.</text>
</comment>
<sequence>MYICYDLINGMSWSRWTNIHIFKFKRAPKREKPNLSIFVCYISPKGKTNAFSSSNEPLNGKN</sequence>
<accession>A0A9J5XQD2</accession>
<reference evidence="1 2" key="1">
    <citation type="submission" date="2020-09" db="EMBL/GenBank/DDBJ databases">
        <title>De no assembly of potato wild relative species, Solanum commersonii.</title>
        <authorList>
            <person name="Cho K."/>
        </authorList>
    </citation>
    <scope>NUCLEOTIDE SEQUENCE [LARGE SCALE GENOMIC DNA]</scope>
    <source>
        <strain evidence="1">LZ3.2</strain>
        <tissue evidence="1">Leaf</tissue>
    </source>
</reference>
<gene>
    <name evidence="1" type="ORF">H5410_039834</name>
</gene>
<keyword evidence="2" id="KW-1185">Reference proteome</keyword>
<dbReference type="EMBL" id="JACXVP010000008">
    <property type="protein sequence ID" value="KAG5589320.1"/>
    <property type="molecule type" value="Genomic_DNA"/>
</dbReference>
<evidence type="ECO:0000313" key="2">
    <source>
        <dbReference type="Proteomes" id="UP000824120"/>
    </source>
</evidence>
<proteinExistence type="predicted"/>